<dbReference type="STRING" id="307507.A0A2V0P939"/>
<evidence type="ECO:0000256" key="10">
    <source>
        <dbReference type="PROSITE-ProRule" id="PRU00176"/>
    </source>
</evidence>
<dbReference type="SUPFAM" id="SSF54928">
    <property type="entry name" value="RNA-binding domain, RBD"/>
    <property type="match status" value="1"/>
</dbReference>
<name>A0A2V0P939_9CHLO</name>
<feature type="region of interest" description="Disordered" evidence="12">
    <location>
        <begin position="176"/>
        <end position="276"/>
    </location>
</feature>
<dbReference type="FunCoup" id="A0A2V0P939">
    <property type="interactions" value="1983"/>
</dbReference>
<keyword evidence="8 11" id="KW-0508">mRNA splicing</keyword>
<dbReference type="Proteomes" id="UP000247498">
    <property type="component" value="Unassembled WGS sequence"/>
</dbReference>
<dbReference type="CDD" id="cd12240">
    <property type="entry name" value="RRM_NCBP2"/>
    <property type="match status" value="1"/>
</dbReference>
<keyword evidence="9 11" id="KW-0539">Nucleus</keyword>
<dbReference type="FunFam" id="3.30.70.330:FF:000538">
    <property type="entry name" value="Nuclear cap-binding protein subunit 2"/>
    <property type="match status" value="1"/>
</dbReference>
<evidence type="ECO:0000256" key="5">
    <source>
        <dbReference type="ARBA" id="ARBA00022664"/>
    </source>
</evidence>
<dbReference type="GO" id="GO:0005634">
    <property type="term" value="C:nucleus"/>
    <property type="evidence" value="ECO:0007669"/>
    <property type="project" value="UniProtKB-SubCell"/>
</dbReference>
<organism evidence="14 15">
    <name type="scientific">Raphidocelis subcapitata</name>
    <dbReference type="NCBI Taxonomy" id="307507"/>
    <lineage>
        <taxon>Eukaryota</taxon>
        <taxon>Viridiplantae</taxon>
        <taxon>Chlorophyta</taxon>
        <taxon>core chlorophytes</taxon>
        <taxon>Chlorophyceae</taxon>
        <taxon>CS clade</taxon>
        <taxon>Sphaeropleales</taxon>
        <taxon>Selenastraceae</taxon>
        <taxon>Raphidocelis</taxon>
    </lineage>
</organism>
<evidence type="ECO:0000256" key="3">
    <source>
        <dbReference type="ARBA" id="ARBA00019878"/>
    </source>
</evidence>
<dbReference type="GO" id="GO:0005846">
    <property type="term" value="C:nuclear cap binding complex"/>
    <property type="evidence" value="ECO:0007669"/>
    <property type="project" value="InterPro"/>
</dbReference>
<evidence type="ECO:0000256" key="11">
    <source>
        <dbReference type="RuleBase" id="RU364036"/>
    </source>
</evidence>
<keyword evidence="5 11" id="KW-0507">mRNA processing</keyword>
<dbReference type="GO" id="GO:0045292">
    <property type="term" value="P:mRNA cis splicing, via spliceosome"/>
    <property type="evidence" value="ECO:0007669"/>
    <property type="project" value="InterPro"/>
</dbReference>
<dbReference type="GO" id="GO:0000339">
    <property type="term" value="F:RNA cap binding"/>
    <property type="evidence" value="ECO:0007669"/>
    <property type="project" value="InterPro"/>
</dbReference>
<dbReference type="AlphaFoldDB" id="A0A2V0P939"/>
<evidence type="ECO:0000259" key="13">
    <source>
        <dbReference type="PROSITE" id="PS50102"/>
    </source>
</evidence>
<dbReference type="InterPro" id="IPR027157">
    <property type="entry name" value="NCBP2"/>
</dbReference>
<dbReference type="InterPro" id="IPR012677">
    <property type="entry name" value="Nucleotide-bd_a/b_plait_sf"/>
</dbReference>
<dbReference type="PANTHER" id="PTHR18847">
    <property type="entry name" value="20 KD NUCLEAR CAP BINDING PROTEIN"/>
    <property type="match status" value="1"/>
</dbReference>
<reference evidence="14 15" key="1">
    <citation type="journal article" date="2018" name="Sci. Rep.">
        <title>Raphidocelis subcapitata (=Pseudokirchneriella subcapitata) provides an insight into genome evolution and environmental adaptations in the Sphaeropleales.</title>
        <authorList>
            <person name="Suzuki S."/>
            <person name="Yamaguchi H."/>
            <person name="Nakajima N."/>
            <person name="Kawachi M."/>
        </authorList>
    </citation>
    <scope>NUCLEOTIDE SEQUENCE [LARGE SCALE GENOMIC DNA]</scope>
    <source>
        <strain evidence="14 15">NIES-35</strain>
    </source>
</reference>
<keyword evidence="15" id="KW-1185">Reference proteome</keyword>
<feature type="compositionally biased region" description="Gly residues" evidence="12">
    <location>
        <begin position="179"/>
        <end position="195"/>
    </location>
</feature>
<comment type="similarity">
    <text evidence="2 11">Belongs to the RRM NCBP2 family.</text>
</comment>
<comment type="subcellular location">
    <subcellularLocation>
        <location evidence="1 11">Nucleus</location>
    </subcellularLocation>
</comment>
<evidence type="ECO:0000256" key="1">
    <source>
        <dbReference type="ARBA" id="ARBA00004123"/>
    </source>
</evidence>
<dbReference type="Pfam" id="PF00076">
    <property type="entry name" value="RRM_1"/>
    <property type="match status" value="1"/>
</dbReference>
<feature type="compositionally biased region" description="Acidic residues" evidence="12">
    <location>
        <begin position="263"/>
        <end position="276"/>
    </location>
</feature>
<comment type="caution">
    <text evidence="14">The sequence shown here is derived from an EMBL/GenBank/DDBJ whole genome shotgun (WGS) entry which is preliminary data.</text>
</comment>
<feature type="domain" description="RRM" evidence="13">
    <location>
        <begin position="36"/>
        <end position="114"/>
    </location>
</feature>
<dbReference type="GO" id="GO:0006401">
    <property type="term" value="P:RNA catabolic process"/>
    <property type="evidence" value="ECO:0007669"/>
    <property type="project" value="UniProtKB-ARBA"/>
</dbReference>
<evidence type="ECO:0000256" key="6">
    <source>
        <dbReference type="ARBA" id="ARBA00022816"/>
    </source>
</evidence>
<dbReference type="EMBL" id="BDRX01000043">
    <property type="protein sequence ID" value="GBF93677.1"/>
    <property type="molecule type" value="Genomic_DNA"/>
</dbReference>
<evidence type="ECO:0000256" key="12">
    <source>
        <dbReference type="SAM" id="MobiDB-lite"/>
    </source>
</evidence>
<feature type="compositionally biased region" description="Gly residues" evidence="12">
    <location>
        <begin position="205"/>
        <end position="214"/>
    </location>
</feature>
<accession>A0A2V0P939</accession>
<dbReference type="InterPro" id="IPR034148">
    <property type="entry name" value="NCBP2_RRM"/>
</dbReference>
<proteinExistence type="inferred from homology"/>
<dbReference type="InterPro" id="IPR035979">
    <property type="entry name" value="RBD_domain_sf"/>
</dbReference>
<evidence type="ECO:0000313" key="14">
    <source>
        <dbReference type="EMBL" id="GBF93677.1"/>
    </source>
</evidence>
<dbReference type="InterPro" id="IPR000504">
    <property type="entry name" value="RRM_dom"/>
</dbReference>
<dbReference type="Gene3D" id="3.30.70.330">
    <property type="match status" value="1"/>
</dbReference>
<evidence type="ECO:0000313" key="15">
    <source>
        <dbReference type="Proteomes" id="UP000247498"/>
    </source>
</evidence>
<dbReference type="SMART" id="SM00360">
    <property type="entry name" value="RRM"/>
    <property type="match status" value="1"/>
</dbReference>
<dbReference type="GO" id="GO:0051028">
    <property type="term" value="P:mRNA transport"/>
    <property type="evidence" value="ECO:0007669"/>
    <property type="project" value="UniProtKB-KW"/>
</dbReference>
<evidence type="ECO:0000256" key="4">
    <source>
        <dbReference type="ARBA" id="ARBA00022448"/>
    </source>
</evidence>
<dbReference type="OrthoDB" id="201398at2759"/>
<evidence type="ECO:0000256" key="9">
    <source>
        <dbReference type="ARBA" id="ARBA00023242"/>
    </source>
</evidence>
<evidence type="ECO:0000256" key="7">
    <source>
        <dbReference type="ARBA" id="ARBA00022884"/>
    </source>
</evidence>
<evidence type="ECO:0000256" key="2">
    <source>
        <dbReference type="ARBA" id="ARBA00010725"/>
    </source>
</evidence>
<keyword evidence="7 10" id="KW-0694">RNA-binding</keyword>
<dbReference type="PANTHER" id="PTHR18847:SF0">
    <property type="entry name" value="NUCLEAR CAP-BINDING PROTEIN SUBUNIT 2"/>
    <property type="match status" value="1"/>
</dbReference>
<keyword evidence="6" id="KW-0509">mRNA transport</keyword>
<keyword evidence="4" id="KW-0813">Transport</keyword>
<dbReference type="PROSITE" id="PS50102">
    <property type="entry name" value="RRM"/>
    <property type="match status" value="1"/>
</dbReference>
<gene>
    <name evidence="14" type="ORF">Rsub_06780</name>
</gene>
<evidence type="ECO:0000256" key="8">
    <source>
        <dbReference type="ARBA" id="ARBA00023187"/>
    </source>
</evidence>
<dbReference type="InParanoid" id="A0A2V0P939"/>
<sequence length="276" mass="29149">MPAKIFELLDPPSTDYVDRRFKGTKEEYYERLGASSTLYVGNMSFYTSEDQVYALFSRAGHVARVIMGLDATRKTPCGFCFVIYDRREDALAAARYLNGTSLDERPIRVDIDYGFEEGRQFGRGRSGGQVRDEFRTDYDSARGGFGKQLVKQIASQGLAVKEMDGGQVAFVPVPQAWQAGGGGEEGGGGGGGGEGEPSAKRQRVEGGGSGGGEGAEAEAEAEAGAKPEAEAEAEAEAGAEAAAGEGEEPQGEEPEGEERREEEAMEEGGGGDDGAD</sequence>
<feature type="compositionally biased region" description="Acidic residues" evidence="12">
    <location>
        <begin position="245"/>
        <end position="256"/>
    </location>
</feature>
<protein>
    <recommendedName>
        <fullName evidence="3 11">Nuclear cap-binding protein subunit 2</fullName>
    </recommendedName>
    <alternativeName>
        <fullName evidence="11">20 kDa nuclear cap-binding protein</fullName>
    </alternativeName>
</protein>